<sequence>MSTMPTGEGSAEVWRGMGKENWTMEPMLPVCVILLVLVRLTYSLSCHSFNKLHSTKNEFLISAYNVLFLQFDVNKSILTLALLKVTP</sequence>
<dbReference type="Proteomes" id="UP000015106">
    <property type="component" value="Chromosome 4"/>
</dbReference>
<proteinExistence type="predicted"/>
<protein>
    <submittedName>
        <fullName evidence="1">Uncharacterized protein</fullName>
    </submittedName>
</protein>
<organism evidence="1 2">
    <name type="scientific">Triticum urartu</name>
    <name type="common">Red wild einkorn</name>
    <name type="synonym">Crithodium urartu</name>
    <dbReference type="NCBI Taxonomy" id="4572"/>
    <lineage>
        <taxon>Eukaryota</taxon>
        <taxon>Viridiplantae</taxon>
        <taxon>Streptophyta</taxon>
        <taxon>Embryophyta</taxon>
        <taxon>Tracheophyta</taxon>
        <taxon>Spermatophyta</taxon>
        <taxon>Magnoliopsida</taxon>
        <taxon>Liliopsida</taxon>
        <taxon>Poales</taxon>
        <taxon>Poaceae</taxon>
        <taxon>BOP clade</taxon>
        <taxon>Pooideae</taxon>
        <taxon>Triticodae</taxon>
        <taxon>Triticeae</taxon>
        <taxon>Triticinae</taxon>
        <taxon>Triticum</taxon>
    </lineage>
</organism>
<dbReference type="AlphaFoldDB" id="A0A8R7U7T7"/>
<evidence type="ECO:0000313" key="2">
    <source>
        <dbReference type="Proteomes" id="UP000015106"/>
    </source>
</evidence>
<keyword evidence="2" id="KW-1185">Reference proteome</keyword>
<name>A0A8R7U7T7_TRIUA</name>
<reference evidence="1" key="3">
    <citation type="submission" date="2022-06" db="UniProtKB">
        <authorList>
            <consortium name="EnsemblPlants"/>
        </authorList>
    </citation>
    <scope>IDENTIFICATION</scope>
</reference>
<dbReference type="EnsemblPlants" id="TuG1812G0400001809.01.T01">
    <property type="protein sequence ID" value="TuG1812G0400001809.01.T01.cds273892"/>
    <property type="gene ID" value="TuG1812G0400001809.01"/>
</dbReference>
<reference evidence="1" key="2">
    <citation type="submission" date="2018-03" db="EMBL/GenBank/DDBJ databases">
        <title>The Triticum urartu genome reveals the dynamic nature of wheat genome evolution.</title>
        <authorList>
            <person name="Ling H."/>
            <person name="Ma B."/>
            <person name="Shi X."/>
            <person name="Liu H."/>
            <person name="Dong L."/>
            <person name="Sun H."/>
            <person name="Cao Y."/>
            <person name="Gao Q."/>
            <person name="Zheng S."/>
            <person name="Li Y."/>
            <person name="Yu Y."/>
            <person name="Du H."/>
            <person name="Qi M."/>
            <person name="Li Y."/>
            <person name="Yu H."/>
            <person name="Cui Y."/>
            <person name="Wang N."/>
            <person name="Chen C."/>
            <person name="Wu H."/>
            <person name="Zhao Y."/>
            <person name="Zhang J."/>
            <person name="Li Y."/>
            <person name="Zhou W."/>
            <person name="Zhang B."/>
            <person name="Hu W."/>
            <person name="Eijk M."/>
            <person name="Tang J."/>
            <person name="Witsenboer H."/>
            <person name="Zhao S."/>
            <person name="Li Z."/>
            <person name="Zhang A."/>
            <person name="Wang D."/>
            <person name="Liang C."/>
        </authorList>
    </citation>
    <scope>NUCLEOTIDE SEQUENCE [LARGE SCALE GENOMIC DNA]</scope>
    <source>
        <strain evidence="1">cv. G1812</strain>
    </source>
</reference>
<dbReference type="Gramene" id="TuG1812G0400001809.01.T01">
    <property type="protein sequence ID" value="TuG1812G0400001809.01.T01.cds273892"/>
    <property type="gene ID" value="TuG1812G0400001809.01"/>
</dbReference>
<evidence type="ECO:0000313" key="1">
    <source>
        <dbReference type="EnsemblPlants" id="TuG1812G0400001809.01.T01.cds273892"/>
    </source>
</evidence>
<reference evidence="2" key="1">
    <citation type="journal article" date="2013" name="Nature">
        <title>Draft genome of the wheat A-genome progenitor Triticum urartu.</title>
        <authorList>
            <person name="Ling H.Q."/>
            <person name="Zhao S."/>
            <person name="Liu D."/>
            <person name="Wang J."/>
            <person name="Sun H."/>
            <person name="Zhang C."/>
            <person name="Fan H."/>
            <person name="Li D."/>
            <person name="Dong L."/>
            <person name="Tao Y."/>
            <person name="Gao C."/>
            <person name="Wu H."/>
            <person name="Li Y."/>
            <person name="Cui Y."/>
            <person name="Guo X."/>
            <person name="Zheng S."/>
            <person name="Wang B."/>
            <person name="Yu K."/>
            <person name="Liang Q."/>
            <person name="Yang W."/>
            <person name="Lou X."/>
            <person name="Chen J."/>
            <person name="Feng M."/>
            <person name="Jian J."/>
            <person name="Zhang X."/>
            <person name="Luo G."/>
            <person name="Jiang Y."/>
            <person name="Liu J."/>
            <person name="Wang Z."/>
            <person name="Sha Y."/>
            <person name="Zhang B."/>
            <person name="Wu H."/>
            <person name="Tang D."/>
            <person name="Shen Q."/>
            <person name="Xue P."/>
            <person name="Zou S."/>
            <person name="Wang X."/>
            <person name="Liu X."/>
            <person name="Wang F."/>
            <person name="Yang Y."/>
            <person name="An X."/>
            <person name="Dong Z."/>
            <person name="Zhang K."/>
            <person name="Zhang X."/>
            <person name="Luo M.C."/>
            <person name="Dvorak J."/>
            <person name="Tong Y."/>
            <person name="Wang J."/>
            <person name="Yang H."/>
            <person name="Li Z."/>
            <person name="Wang D."/>
            <person name="Zhang A."/>
            <person name="Wang J."/>
        </authorList>
    </citation>
    <scope>NUCLEOTIDE SEQUENCE</scope>
    <source>
        <strain evidence="2">cv. G1812</strain>
    </source>
</reference>
<accession>A0A8R7U7T7</accession>